<dbReference type="Proteomes" id="UP000253741">
    <property type="component" value="Unassembled WGS sequence"/>
</dbReference>
<feature type="transmembrane region" description="Helical" evidence="2">
    <location>
        <begin position="352"/>
        <end position="375"/>
    </location>
</feature>
<dbReference type="EMBL" id="QQNA01000153">
    <property type="protein sequence ID" value="RDG36539.1"/>
    <property type="molecule type" value="Genomic_DNA"/>
</dbReference>
<accession>A0A370B831</accession>
<feature type="transmembrane region" description="Helical" evidence="2">
    <location>
        <begin position="318"/>
        <end position="340"/>
    </location>
</feature>
<evidence type="ECO:0000256" key="1">
    <source>
        <dbReference type="SAM" id="MobiDB-lite"/>
    </source>
</evidence>
<comment type="caution">
    <text evidence="3">The sequence shown here is derived from an EMBL/GenBank/DDBJ whole genome shotgun (WGS) entry which is preliminary data.</text>
</comment>
<feature type="transmembrane region" description="Helical" evidence="2">
    <location>
        <begin position="396"/>
        <end position="413"/>
    </location>
</feature>
<keyword evidence="2" id="KW-1133">Transmembrane helix</keyword>
<keyword evidence="2" id="KW-0812">Transmembrane</keyword>
<feature type="region of interest" description="Disordered" evidence="1">
    <location>
        <begin position="559"/>
        <end position="588"/>
    </location>
</feature>
<evidence type="ECO:0000313" key="4">
    <source>
        <dbReference type="Proteomes" id="UP000253741"/>
    </source>
</evidence>
<feature type="compositionally biased region" description="Pro residues" evidence="1">
    <location>
        <begin position="570"/>
        <end position="579"/>
    </location>
</feature>
<feature type="transmembrane region" description="Helical" evidence="2">
    <location>
        <begin position="483"/>
        <end position="507"/>
    </location>
</feature>
<keyword evidence="2" id="KW-0472">Membrane</keyword>
<evidence type="ECO:0000313" key="3">
    <source>
        <dbReference type="EMBL" id="RDG36539.1"/>
    </source>
</evidence>
<organism evidence="3 4">
    <name type="scientific">Streptomyces corynorhini</name>
    <dbReference type="NCBI Taxonomy" id="2282652"/>
    <lineage>
        <taxon>Bacteria</taxon>
        <taxon>Bacillati</taxon>
        <taxon>Actinomycetota</taxon>
        <taxon>Actinomycetes</taxon>
        <taxon>Kitasatosporales</taxon>
        <taxon>Streptomycetaceae</taxon>
        <taxon>Streptomyces</taxon>
    </lineage>
</organism>
<dbReference type="AlphaFoldDB" id="A0A370B831"/>
<keyword evidence="4" id="KW-1185">Reference proteome</keyword>
<feature type="non-terminal residue" evidence="3">
    <location>
        <position position="588"/>
    </location>
</feature>
<proteinExistence type="predicted"/>
<reference evidence="3 4" key="1">
    <citation type="submission" date="2018-07" db="EMBL/GenBank/DDBJ databases">
        <title>Streptomyces species from bats.</title>
        <authorList>
            <person name="Dunlap C."/>
        </authorList>
    </citation>
    <scope>NUCLEOTIDE SEQUENCE [LARGE SCALE GENOMIC DNA]</scope>
    <source>
        <strain evidence="3 4">AC230</strain>
    </source>
</reference>
<evidence type="ECO:0000256" key="2">
    <source>
        <dbReference type="SAM" id="Phobius"/>
    </source>
</evidence>
<sequence length="588" mass="60307">MLRLTAPQAGLELPEPARVAAMRPEVLDTGERQLRAALPDPLRVDLAQSSYGVRTGEPMTGTNRRLPSPDGLQPRFTLATRSELAAHTTVRSGRLPSADARTDARTKEVEAAVTQATARELRLRVGTVLSLSDLTTPDALSVRITGIVEPLAPNGSYWSAEPLLRTPSLTVTDGKPPRLFWKAGLLLDPGAAPAFLGTHTDAEMYWHYAPDAETFTSAEAPRLVQRVASLEGGPDLLRIREIAGGNAVVETGLGAVVASHLATRDTIAHVVVVAAFGTGSVAAVVLAMAGGLIAAGRAAELALLRSRGGSLPGIAGRLLAETAVVALPAAGAGLLLAVLVVRGDAVRLMPAVYGACAVAVIACAALPVRAVLPLRGARAPRDRDDFATARPSRRRTVAELTLLLLAVASVVTLRRRGTSDSSGGAGDLLVSAAPVLVALIAALVLVRLYPLPLRYAARPVARLRGAVGFLALARAGRSSSTATVAPLLALLIALTTAAFGGSVLAGITDARDRVALLAVGADARIARPGEAAPLPAGAEEAVRRVTGVREVAAVRIEAAAQPEAADAGEPSPPSSPPSSAPSSSSTTS</sequence>
<protein>
    <submittedName>
        <fullName evidence="3">ABC transporter permease</fullName>
    </submittedName>
</protein>
<feature type="transmembrane region" description="Helical" evidence="2">
    <location>
        <begin position="428"/>
        <end position="449"/>
    </location>
</feature>
<name>A0A370B831_9ACTN</name>
<feature type="transmembrane region" description="Helical" evidence="2">
    <location>
        <begin position="267"/>
        <end position="297"/>
    </location>
</feature>
<gene>
    <name evidence="3" type="ORF">DVH02_19590</name>
</gene>